<feature type="transmembrane region" description="Helical" evidence="6">
    <location>
        <begin position="163"/>
        <end position="183"/>
    </location>
</feature>
<gene>
    <name evidence="7" type="ORF">LAZ67_13001787</name>
</gene>
<feature type="transmembrane region" description="Helical" evidence="6">
    <location>
        <begin position="35"/>
        <end position="55"/>
    </location>
</feature>
<reference evidence="7 8" key="1">
    <citation type="submission" date="2022-01" db="EMBL/GenBank/DDBJ databases">
        <title>A chromosomal length assembly of Cordylochernes scorpioides.</title>
        <authorList>
            <person name="Zeh D."/>
            <person name="Zeh J."/>
        </authorList>
    </citation>
    <scope>NUCLEOTIDE SEQUENCE [LARGE SCALE GENOMIC DNA]</scope>
    <source>
        <strain evidence="7">IN4F17</strain>
        <tissue evidence="7">Whole Body</tissue>
    </source>
</reference>
<evidence type="ECO:0000313" key="8">
    <source>
        <dbReference type="Proteomes" id="UP001235939"/>
    </source>
</evidence>
<keyword evidence="3 6" id="KW-0812">Transmembrane</keyword>
<sequence>MVVFFFFYLISTQITLSQVLLQNHLASNKIEACLLLTRMGTMLFTFLYIISFFGVNPYSCYYKALLSNAATSALRLHQRLPRVELSQNFLARLLLEDSLHYLGYSIIFLSCQPFTSLDNHVVLFPVFLFALLHTLTGVSVLTEKMGVDNSGLLRFVEREQRKILKLVSYMEIFLMPLVILMTFQGKCSLVTPFFYYQFLASRYASRRNPYTRTAFQELRLKVERIANQPTCPALLSKLLHSMVRIVSRLSPVQYPPS</sequence>
<keyword evidence="4 6" id="KW-1133">Transmembrane helix</keyword>
<dbReference type="InterPro" id="IPR005344">
    <property type="entry name" value="TMEM33/Pom33"/>
</dbReference>
<evidence type="ECO:0000256" key="5">
    <source>
        <dbReference type="ARBA" id="ARBA00023136"/>
    </source>
</evidence>
<evidence type="ECO:0000256" key="3">
    <source>
        <dbReference type="ARBA" id="ARBA00022692"/>
    </source>
</evidence>
<protein>
    <submittedName>
        <fullName evidence="7">TMEM33</fullName>
    </submittedName>
</protein>
<comment type="similarity">
    <text evidence="2">Belongs to the PER33/POM33 family.</text>
</comment>
<keyword evidence="8" id="KW-1185">Reference proteome</keyword>
<evidence type="ECO:0000256" key="6">
    <source>
        <dbReference type="SAM" id="Phobius"/>
    </source>
</evidence>
<dbReference type="InterPro" id="IPR051645">
    <property type="entry name" value="PER33/POM33_regulator"/>
</dbReference>
<evidence type="ECO:0000256" key="4">
    <source>
        <dbReference type="ARBA" id="ARBA00022989"/>
    </source>
</evidence>
<organism evidence="7 8">
    <name type="scientific">Cordylochernes scorpioides</name>
    <dbReference type="NCBI Taxonomy" id="51811"/>
    <lineage>
        <taxon>Eukaryota</taxon>
        <taxon>Metazoa</taxon>
        <taxon>Ecdysozoa</taxon>
        <taxon>Arthropoda</taxon>
        <taxon>Chelicerata</taxon>
        <taxon>Arachnida</taxon>
        <taxon>Pseudoscorpiones</taxon>
        <taxon>Cheliferoidea</taxon>
        <taxon>Chernetidae</taxon>
        <taxon>Cordylochernes</taxon>
    </lineage>
</organism>
<dbReference type="PANTHER" id="PTHR12703">
    <property type="entry name" value="TRANSMEMBRANE PROTEIN 33"/>
    <property type="match status" value="1"/>
</dbReference>
<dbReference type="EMBL" id="CP092875">
    <property type="protein sequence ID" value="UYV75910.1"/>
    <property type="molecule type" value="Genomic_DNA"/>
</dbReference>
<name>A0ABY6L442_9ARAC</name>
<dbReference type="PANTHER" id="PTHR12703:SF4">
    <property type="entry name" value="TRANSMEMBRANE PROTEIN 33"/>
    <property type="match status" value="1"/>
</dbReference>
<proteinExistence type="inferred from homology"/>
<accession>A0ABY6L442</accession>
<evidence type="ECO:0000256" key="2">
    <source>
        <dbReference type="ARBA" id="ARBA00007322"/>
    </source>
</evidence>
<keyword evidence="5 6" id="KW-0472">Membrane</keyword>
<dbReference type="Pfam" id="PF03661">
    <property type="entry name" value="TMEM33_Pom33"/>
    <property type="match status" value="1"/>
</dbReference>
<dbReference type="Proteomes" id="UP001235939">
    <property type="component" value="Chromosome 13"/>
</dbReference>
<feature type="transmembrane region" description="Helical" evidence="6">
    <location>
        <begin position="6"/>
        <end position="23"/>
    </location>
</feature>
<evidence type="ECO:0000313" key="7">
    <source>
        <dbReference type="EMBL" id="UYV75910.1"/>
    </source>
</evidence>
<evidence type="ECO:0000256" key="1">
    <source>
        <dbReference type="ARBA" id="ARBA00004141"/>
    </source>
</evidence>
<feature type="transmembrane region" description="Helical" evidence="6">
    <location>
        <begin position="121"/>
        <end position="142"/>
    </location>
</feature>
<comment type="subcellular location">
    <subcellularLocation>
        <location evidence="1">Membrane</location>
        <topology evidence="1">Multi-pass membrane protein</topology>
    </subcellularLocation>
</comment>